<keyword evidence="4" id="KW-1185">Reference proteome</keyword>
<evidence type="ECO:0000256" key="1">
    <source>
        <dbReference type="SAM" id="MobiDB-lite"/>
    </source>
</evidence>
<organism evidence="3 4">
    <name type="scientific">Fomitopsis schrenkii</name>
    <name type="common">Brown rot fungus</name>
    <dbReference type="NCBI Taxonomy" id="2126942"/>
    <lineage>
        <taxon>Eukaryota</taxon>
        <taxon>Fungi</taxon>
        <taxon>Dikarya</taxon>
        <taxon>Basidiomycota</taxon>
        <taxon>Agaricomycotina</taxon>
        <taxon>Agaricomycetes</taxon>
        <taxon>Polyporales</taxon>
        <taxon>Fomitopsis</taxon>
    </lineage>
</organism>
<reference evidence="3 4" key="1">
    <citation type="journal article" date="2012" name="Science">
        <title>The Paleozoic origin of enzymatic lignin decomposition reconstructed from 31 fungal genomes.</title>
        <authorList>
            <person name="Floudas D."/>
            <person name="Binder M."/>
            <person name="Riley R."/>
            <person name="Barry K."/>
            <person name="Blanchette R.A."/>
            <person name="Henrissat B."/>
            <person name="Martinez A.T."/>
            <person name="Otillar R."/>
            <person name="Spatafora J.W."/>
            <person name="Yadav J.S."/>
            <person name="Aerts A."/>
            <person name="Benoit I."/>
            <person name="Boyd A."/>
            <person name="Carlson A."/>
            <person name="Copeland A."/>
            <person name="Coutinho P.M."/>
            <person name="de Vries R.P."/>
            <person name="Ferreira P."/>
            <person name="Findley K."/>
            <person name="Foster B."/>
            <person name="Gaskell J."/>
            <person name="Glotzer D."/>
            <person name="Gorecki P."/>
            <person name="Heitman J."/>
            <person name="Hesse C."/>
            <person name="Hori C."/>
            <person name="Igarashi K."/>
            <person name="Jurgens J.A."/>
            <person name="Kallen N."/>
            <person name="Kersten P."/>
            <person name="Kohler A."/>
            <person name="Kuees U."/>
            <person name="Kumar T.K.A."/>
            <person name="Kuo A."/>
            <person name="LaButti K."/>
            <person name="Larrondo L.F."/>
            <person name="Lindquist E."/>
            <person name="Ling A."/>
            <person name="Lombard V."/>
            <person name="Lucas S."/>
            <person name="Lundell T."/>
            <person name="Martin R."/>
            <person name="McLaughlin D.J."/>
            <person name="Morgenstern I."/>
            <person name="Morin E."/>
            <person name="Murat C."/>
            <person name="Nagy L.G."/>
            <person name="Nolan M."/>
            <person name="Ohm R.A."/>
            <person name="Patyshakuliyeva A."/>
            <person name="Rokas A."/>
            <person name="Ruiz-Duenas F.J."/>
            <person name="Sabat G."/>
            <person name="Salamov A."/>
            <person name="Samejima M."/>
            <person name="Schmutz J."/>
            <person name="Slot J.C."/>
            <person name="St John F."/>
            <person name="Stenlid J."/>
            <person name="Sun H."/>
            <person name="Sun S."/>
            <person name="Syed K."/>
            <person name="Tsang A."/>
            <person name="Wiebenga A."/>
            <person name="Young D."/>
            <person name="Pisabarro A."/>
            <person name="Eastwood D.C."/>
            <person name="Martin F."/>
            <person name="Cullen D."/>
            <person name="Grigoriev I.V."/>
            <person name="Hibbett D.S."/>
        </authorList>
    </citation>
    <scope>NUCLEOTIDE SEQUENCE</scope>
    <source>
        <strain evidence="4">FP-58527</strain>
    </source>
</reference>
<evidence type="ECO:0000313" key="3">
    <source>
        <dbReference type="EMBL" id="EPT02539.1"/>
    </source>
</evidence>
<evidence type="ECO:0000259" key="2">
    <source>
        <dbReference type="PROSITE" id="PS50835"/>
    </source>
</evidence>
<dbReference type="AlphaFoldDB" id="S8EH21"/>
<feature type="domain" description="Ig-like" evidence="2">
    <location>
        <begin position="381"/>
        <end position="484"/>
    </location>
</feature>
<dbReference type="Proteomes" id="UP000015241">
    <property type="component" value="Unassembled WGS sequence"/>
</dbReference>
<sequence length="484" mass="53182">MLLVDTKHLSKALPAVPDPSKARQSIDAPPAYEPVASTSDNPYLRNLVSTPAEVVEDPESYAPVEVTQHVVGDDAEYSSGSESPVTPTFPAPRLRQLRTSESDVFLDAPKPPFQRPTHSDLSLSASSSTPRLSPSHARRRSATDIRKARPYSTVRLPSAPPFDKSEKRSPSKSASGTVTPQDAGTIMAGFLRDLLSRQFAVEQSADVVLKGCADACRVYGLTLATLLQEQSIEGHTPIYWAVVKCSPDPDSTFTHELLDAFLDHAAPLAEPTLSDIRHACLENPDQGLFQWIRRHPAITPLFGASEVLFSGVVPEDDVRVEELPGDNDMFIAHFRVLMFQKRMRVLKHVGLEFIARGRLWSLQVYVATPENARKMRHSAKPGVWVVSLALLEGSQPTWVDSGFIVCKKDGTPTPAEGNRTNWMRLKSTNQLSAPPRHSTISASFKEAFSLECLSANSPYVRPDGSLEIRLEASLKQRETGCIIC</sequence>
<dbReference type="PROSITE" id="PS50835">
    <property type="entry name" value="IG_LIKE"/>
    <property type="match status" value="1"/>
</dbReference>
<feature type="region of interest" description="Disordered" evidence="1">
    <location>
        <begin position="1"/>
        <end position="180"/>
    </location>
</feature>
<name>S8EH21_FOMSC</name>
<evidence type="ECO:0000313" key="4">
    <source>
        <dbReference type="Proteomes" id="UP000015241"/>
    </source>
</evidence>
<dbReference type="eggNOG" id="ENOG502SNI7">
    <property type="taxonomic scope" value="Eukaryota"/>
</dbReference>
<accession>S8EH21</accession>
<dbReference type="HOGENOM" id="CLU_026023_0_0_1"/>
<proteinExistence type="predicted"/>
<feature type="compositionally biased region" description="Polar residues" evidence="1">
    <location>
        <begin position="171"/>
        <end position="180"/>
    </location>
</feature>
<dbReference type="InterPro" id="IPR007110">
    <property type="entry name" value="Ig-like_dom"/>
</dbReference>
<gene>
    <name evidence="3" type="ORF">FOMPIDRAFT_82502</name>
</gene>
<dbReference type="InParanoid" id="S8EH21"/>
<dbReference type="OrthoDB" id="2959034at2759"/>
<feature type="compositionally biased region" description="Low complexity" evidence="1">
    <location>
        <begin position="119"/>
        <end position="135"/>
    </location>
</feature>
<dbReference type="EMBL" id="KE504135">
    <property type="protein sequence ID" value="EPT02539.1"/>
    <property type="molecule type" value="Genomic_DNA"/>
</dbReference>
<protein>
    <recommendedName>
        <fullName evidence="2">Ig-like domain-containing protein</fullName>
    </recommendedName>
</protein>